<feature type="region of interest" description="Disordered" evidence="1">
    <location>
        <begin position="1"/>
        <end position="92"/>
    </location>
</feature>
<evidence type="ECO:0000313" key="2">
    <source>
        <dbReference type="EMBL" id="RCV45140.1"/>
    </source>
</evidence>
<feature type="region of interest" description="Disordered" evidence="1">
    <location>
        <begin position="152"/>
        <end position="175"/>
    </location>
</feature>
<feature type="compositionally biased region" description="Acidic residues" evidence="1">
    <location>
        <begin position="1"/>
        <end position="10"/>
    </location>
</feature>
<reference evidence="2" key="2">
    <citation type="submission" date="2015-07" db="EMBL/GenBank/DDBJ databases">
        <authorList>
            <person name="Noorani M."/>
        </authorList>
    </citation>
    <scope>NUCLEOTIDE SEQUENCE</scope>
    <source>
        <strain evidence="2">Yugu1</strain>
    </source>
</reference>
<organism evidence="2">
    <name type="scientific">Setaria italica</name>
    <name type="common">Foxtail millet</name>
    <name type="synonym">Panicum italicum</name>
    <dbReference type="NCBI Taxonomy" id="4555"/>
    <lineage>
        <taxon>Eukaryota</taxon>
        <taxon>Viridiplantae</taxon>
        <taxon>Streptophyta</taxon>
        <taxon>Embryophyta</taxon>
        <taxon>Tracheophyta</taxon>
        <taxon>Spermatophyta</taxon>
        <taxon>Magnoliopsida</taxon>
        <taxon>Liliopsida</taxon>
        <taxon>Poales</taxon>
        <taxon>Poaceae</taxon>
        <taxon>PACMAD clade</taxon>
        <taxon>Panicoideae</taxon>
        <taxon>Panicodae</taxon>
        <taxon>Paniceae</taxon>
        <taxon>Cenchrinae</taxon>
        <taxon>Setaria</taxon>
    </lineage>
</organism>
<reference evidence="2" key="1">
    <citation type="journal article" date="2012" name="Nat. Biotechnol.">
        <title>Reference genome sequence of the model plant Setaria.</title>
        <authorList>
            <person name="Bennetzen J.L."/>
            <person name="Schmutz J."/>
            <person name="Wang H."/>
            <person name="Percifield R."/>
            <person name="Hawkins J."/>
            <person name="Pontaroli A.C."/>
            <person name="Estep M."/>
            <person name="Feng L."/>
            <person name="Vaughn J.N."/>
            <person name="Grimwood J."/>
            <person name="Jenkins J."/>
            <person name="Barry K."/>
            <person name="Lindquist E."/>
            <person name="Hellsten U."/>
            <person name="Deshpande S."/>
            <person name="Wang X."/>
            <person name="Wu X."/>
            <person name="Mitros T."/>
            <person name="Triplett J."/>
            <person name="Yang X."/>
            <person name="Ye C.Y."/>
            <person name="Mauro-Herrera M."/>
            <person name="Wang L."/>
            <person name="Li P."/>
            <person name="Sharma M."/>
            <person name="Sharma R."/>
            <person name="Ronald P.C."/>
            <person name="Panaud O."/>
            <person name="Kellogg E.A."/>
            <person name="Brutnell T.P."/>
            <person name="Doust A.N."/>
            <person name="Tuskan G.A."/>
            <person name="Rokhsar D."/>
            <person name="Devos K.M."/>
        </authorList>
    </citation>
    <scope>NUCLEOTIDE SEQUENCE [LARGE SCALE GENOMIC DNA]</scope>
    <source>
        <strain evidence="2">Yugu1</strain>
    </source>
</reference>
<proteinExistence type="predicted"/>
<sequence length="175" mass="18684">MEPEKEDDAAAAELRAPLGTTPTAPTPDRSCCRGRRRRQPRDGGARRCRARGTASSPRHRSAAPAPSRPCLTSPRPPRLPASPRTPTSPSVSHPSKLLPFFYHNTAAIHLAFNTCSTKYLTGPVKPLGEPSPRLFSVSGLRAEEPCRYAAAPPSLVSRPSSRAPSSAGAASLRCR</sequence>
<dbReference type="AlphaFoldDB" id="A0A368STT6"/>
<dbReference type="EMBL" id="CM003536">
    <property type="protein sequence ID" value="RCV45140.1"/>
    <property type="molecule type" value="Genomic_DNA"/>
</dbReference>
<feature type="compositionally biased region" description="Low complexity" evidence="1">
    <location>
        <begin position="11"/>
        <end position="29"/>
    </location>
</feature>
<feature type="compositionally biased region" description="Low complexity" evidence="1">
    <location>
        <begin position="81"/>
        <end position="92"/>
    </location>
</feature>
<feature type="compositionally biased region" description="Low complexity" evidence="1">
    <location>
        <begin position="51"/>
        <end position="73"/>
    </location>
</feature>
<protein>
    <submittedName>
        <fullName evidence="2">Uncharacterized protein</fullName>
    </submittedName>
</protein>
<name>A0A368STT6_SETIT</name>
<gene>
    <name evidence="2" type="ORF">SETIT_9G429500v2</name>
</gene>
<evidence type="ECO:0000256" key="1">
    <source>
        <dbReference type="SAM" id="MobiDB-lite"/>
    </source>
</evidence>
<accession>A0A368STT6</accession>